<dbReference type="Pfam" id="PF07045">
    <property type="entry name" value="DUF1330"/>
    <property type="match status" value="1"/>
</dbReference>
<evidence type="ECO:0000313" key="2">
    <source>
        <dbReference type="EMBL" id="ABZ06631.1"/>
    </source>
</evidence>
<dbReference type="InterPro" id="IPR010753">
    <property type="entry name" value="DUF1330"/>
</dbReference>
<dbReference type="InterPro" id="IPR011008">
    <property type="entry name" value="Dimeric_a/b-barrel"/>
</dbReference>
<organism evidence="2">
    <name type="scientific">uncultured marine microorganism HF4000_133G03</name>
    <dbReference type="NCBI Taxonomy" id="455521"/>
    <lineage>
        <taxon>unclassified sequences</taxon>
        <taxon>environmental samples</taxon>
    </lineage>
</organism>
<sequence length="96" mass="10929">MPKGYWLATYKKIESKDNLGNYAAKATETIKSYGGNPLVRGGKYKCLEGNDFPRTVIWEFPTHETAEKCYNSKEYQEAWSLAKSSTERNLQIVEGV</sequence>
<gene>
    <name evidence="2" type="ORF">ALOHA_HF4000133G03ctg1g36</name>
</gene>
<evidence type="ECO:0000259" key="1">
    <source>
        <dbReference type="Pfam" id="PF07045"/>
    </source>
</evidence>
<dbReference type="PANTHER" id="PTHR41521:SF4">
    <property type="entry name" value="BLR0684 PROTEIN"/>
    <property type="match status" value="1"/>
</dbReference>
<dbReference type="EMBL" id="EU016580">
    <property type="protein sequence ID" value="ABZ06631.1"/>
    <property type="molecule type" value="Genomic_DNA"/>
</dbReference>
<feature type="domain" description="DUF1330" evidence="1">
    <location>
        <begin position="3"/>
        <end position="96"/>
    </location>
</feature>
<dbReference type="Gene3D" id="3.30.70.100">
    <property type="match status" value="1"/>
</dbReference>
<proteinExistence type="predicted"/>
<dbReference type="SUPFAM" id="SSF54909">
    <property type="entry name" value="Dimeric alpha+beta barrel"/>
    <property type="match status" value="1"/>
</dbReference>
<protein>
    <recommendedName>
        <fullName evidence="1">DUF1330 domain-containing protein</fullName>
    </recommendedName>
</protein>
<dbReference type="AlphaFoldDB" id="B3T222"/>
<name>B3T222_9ZZZZ</name>
<dbReference type="PANTHER" id="PTHR41521">
    <property type="match status" value="1"/>
</dbReference>
<reference evidence="2" key="1">
    <citation type="journal article" date="2008" name="ISME J.">
        <title>Genomic patterns of recombination, clonal divergence and environment in marine microbial populations.</title>
        <authorList>
            <person name="Konstantinidis K.T."/>
            <person name="Delong E.F."/>
        </authorList>
    </citation>
    <scope>NUCLEOTIDE SEQUENCE</scope>
</reference>
<accession>B3T222</accession>